<evidence type="ECO:0000313" key="2">
    <source>
        <dbReference type="EMBL" id="EFK54390.1"/>
    </source>
</evidence>
<dbReference type="EMBL" id="ACLJ02000003">
    <property type="protein sequence ID" value="EFK54390.1"/>
    <property type="molecule type" value="Genomic_DNA"/>
</dbReference>
<evidence type="ECO:0000256" key="1">
    <source>
        <dbReference type="SAM" id="MobiDB-lite"/>
    </source>
</evidence>
<organism evidence="2 3">
    <name type="scientific">Corynebacterium genitalium ATCC 33030</name>
    <dbReference type="NCBI Taxonomy" id="585529"/>
    <lineage>
        <taxon>Bacteria</taxon>
        <taxon>Bacillati</taxon>
        <taxon>Actinomycetota</taxon>
        <taxon>Actinomycetes</taxon>
        <taxon>Mycobacteriales</taxon>
        <taxon>Corynebacteriaceae</taxon>
        <taxon>Corynebacterium</taxon>
    </lineage>
</organism>
<evidence type="ECO:0000313" key="3">
    <source>
        <dbReference type="Proteomes" id="UP000004208"/>
    </source>
</evidence>
<gene>
    <name evidence="2" type="ORF">HMPREF0291_12048</name>
</gene>
<dbReference type="AlphaFoldDB" id="D7WE36"/>
<dbReference type="Proteomes" id="UP000004208">
    <property type="component" value="Unassembled WGS sequence"/>
</dbReference>
<sequence length="82" mass="9078">MLAHYSRHGGFGPACGGLLSSTASRRGRPTGSRYRRDSNTYLLAVLEQKRQNSARSLDEHTNIVITVAAFFVARTHRSNHHG</sequence>
<accession>D7WE36</accession>
<reference evidence="2" key="1">
    <citation type="submission" date="2010-06" db="EMBL/GenBank/DDBJ databases">
        <authorList>
            <person name="Muzny D."/>
            <person name="Qin X."/>
            <person name="Buhay C."/>
            <person name="Dugan-Rocha S."/>
            <person name="Ding Y."/>
            <person name="Chen G."/>
            <person name="Hawes A."/>
            <person name="Holder M."/>
            <person name="Jhangiani S."/>
            <person name="Johnson A."/>
            <person name="Khan Z."/>
            <person name="Li Z."/>
            <person name="Liu W."/>
            <person name="Liu X."/>
            <person name="Perez L."/>
            <person name="Shen H."/>
            <person name="Wang Q."/>
            <person name="Watt J."/>
            <person name="Xi L."/>
            <person name="Xin Y."/>
            <person name="Zhou J."/>
            <person name="Deng J."/>
            <person name="Jiang H."/>
            <person name="Liu Y."/>
            <person name="Qu J."/>
            <person name="Song X.-Z."/>
            <person name="Zhang L."/>
            <person name="Villasana D."/>
            <person name="Johnson A."/>
            <person name="Liu J."/>
            <person name="Liyanage D."/>
            <person name="Lorensuhewa L."/>
            <person name="Robinson T."/>
            <person name="Song A."/>
            <person name="Song B.-B."/>
            <person name="Dinh H."/>
            <person name="Thornton R."/>
            <person name="Coyle M."/>
            <person name="Francisco L."/>
            <person name="Jackson L."/>
            <person name="Javaid M."/>
            <person name="Korchina V."/>
            <person name="Kovar C."/>
            <person name="Mata R."/>
            <person name="Mathew T."/>
            <person name="Ngo R."/>
            <person name="Nguyen L."/>
            <person name="Nguyen N."/>
            <person name="Okwuonu G."/>
            <person name="Ongeri F."/>
            <person name="Pham C."/>
            <person name="Simmons D."/>
            <person name="Wilczek-Boney K."/>
            <person name="Hale W."/>
            <person name="Jakkamsetti A."/>
            <person name="Pham P."/>
            <person name="Ruth R."/>
            <person name="San Lucas F."/>
            <person name="Warren J."/>
            <person name="Zhang J."/>
            <person name="Zhao Z."/>
            <person name="Zhou C."/>
            <person name="Zhu D."/>
            <person name="Lee S."/>
            <person name="Bess C."/>
            <person name="Blankenburg K."/>
            <person name="Forbes L."/>
            <person name="Fu Q."/>
            <person name="Gubbala S."/>
            <person name="Hirani K."/>
            <person name="Jayaseelan J.C."/>
            <person name="Lara F."/>
            <person name="Munidasa M."/>
            <person name="Palculict T."/>
            <person name="Patil S."/>
            <person name="Pu L.-L."/>
            <person name="Saada N."/>
            <person name="Tang L."/>
            <person name="Weissenberger G."/>
            <person name="Zhu Y."/>
            <person name="Hemphill L."/>
            <person name="Shang Y."/>
            <person name="Youmans B."/>
            <person name="Ayvaz T."/>
            <person name="Ross M."/>
            <person name="Santibanez J."/>
            <person name="Aqrawi P."/>
            <person name="Gross S."/>
            <person name="Joshi V."/>
            <person name="Fowler G."/>
            <person name="Nazareth L."/>
            <person name="Reid J."/>
            <person name="Worley K."/>
            <person name="Petrosino J."/>
            <person name="Highlander S."/>
            <person name="Gibbs R."/>
        </authorList>
    </citation>
    <scope>NUCLEOTIDE SEQUENCE [LARGE SCALE GENOMIC DNA]</scope>
    <source>
        <strain evidence="2">ATCC 33030</strain>
    </source>
</reference>
<keyword evidence="3" id="KW-1185">Reference proteome</keyword>
<dbReference type="HOGENOM" id="CLU_2552493_0_0_11"/>
<name>D7WE36_9CORY</name>
<comment type="caution">
    <text evidence="2">The sequence shown here is derived from an EMBL/GenBank/DDBJ whole genome shotgun (WGS) entry which is preliminary data.</text>
</comment>
<proteinExistence type="predicted"/>
<feature type="region of interest" description="Disordered" evidence="1">
    <location>
        <begin position="1"/>
        <end position="35"/>
    </location>
</feature>
<dbReference type="STRING" id="585529.HMPREF0291_12048"/>
<protein>
    <submittedName>
        <fullName evidence="2">Uncharacterized protein</fullName>
    </submittedName>
</protein>